<proteinExistence type="predicted"/>
<gene>
    <name evidence="1" type="primary">Necator_chrIV.g16000</name>
    <name evidence="1" type="ORF">RB195_002704</name>
</gene>
<name>A0ABR1DKH0_NECAM</name>
<evidence type="ECO:0000313" key="1">
    <source>
        <dbReference type="EMBL" id="KAK6750894.1"/>
    </source>
</evidence>
<accession>A0ABR1DKH0</accession>
<reference evidence="1 2" key="1">
    <citation type="submission" date="2023-08" db="EMBL/GenBank/DDBJ databases">
        <title>A Necator americanus chromosomal reference genome.</title>
        <authorList>
            <person name="Ilik V."/>
            <person name="Petrzelkova K.J."/>
            <person name="Pardy F."/>
            <person name="Fuh T."/>
            <person name="Niatou-Singa F.S."/>
            <person name="Gouil Q."/>
            <person name="Baker L."/>
            <person name="Ritchie M.E."/>
            <person name="Jex A.R."/>
            <person name="Gazzola D."/>
            <person name="Li H."/>
            <person name="Toshio Fujiwara R."/>
            <person name="Zhan B."/>
            <person name="Aroian R.V."/>
            <person name="Pafco B."/>
            <person name="Schwarz E.M."/>
        </authorList>
    </citation>
    <scope>NUCLEOTIDE SEQUENCE [LARGE SCALE GENOMIC DNA]</scope>
    <source>
        <strain evidence="1 2">Aroian</strain>
        <tissue evidence="1">Whole animal</tissue>
    </source>
</reference>
<dbReference type="Proteomes" id="UP001303046">
    <property type="component" value="Unassembled WGS sequence"/>
</dbReference>
<sequence>MAICLSGSVRLDINDFEGEARLWKITGTVRGHKSRKITETWKMVTVDVCAHRLGRVYKAMDHQGADLTSMKLLQAKPQAKSHSRKSKNLDENACLTRHILLTWLQDYHLFRSMQHFLKKK</sequence>
<evidence type="ECO:0000313" key="2">
    <source>
        <dbReference type="Proteomes" id="UP001303046"/>
    </source>
</evidence>
<protein>
    <submittedName>
        <fullName evidence="1">Uncharacterized protein</fullName>
    </submittedName>
</protein>
<organism evidence="1 2">
    <name type="scientific">Necator americanus</name>
    <name type="common">Human hookworm</name>
    <dbReference type="NCBI Taxonomy" id="51031"/>
    <lineage>
        <taxon>Eukaryota</taxon>
        <taxon>Metazoa</taxon>
        <taxon>Ecdysozoa</taxon>
        <taxon>Nematoda</taxon>
        <taxon>Chromadorea</taxon>
        <taxon>Rhabditida</taxon>
        <taxon>Rhabditina</taxon>
        <taxon>Rhabditomorpha</taxon>
        <taxon>Strongyloidea</taxon>
        <taxon>Ancylostomatidae</taxon>
        <taxon>Bunostominae</taxon>
        <taxon>Necator</taxon>
    </lineage>
</organism>
<dbReference type="EMBL" id="JAVFWL010000004">
    <property type="protein sequence ID" value="KAK6750894.1"/>
    <property type="molecule type" value="Genomic_DNA"/>
</dbReference>
<comment type="caution">
    <text evidence="1">The sequence shown here is derived from an EMBL/GenBank/DDBJ whole genome shotgun (WGS) entry which is preliminary data.</text>
</comment>
<keyword evidence="2" id="KW-1185">Reference proteome</keyword>